<dbReference type="HOGENOM" id="CLU_1048163_0_0_3"/>
<evidence type="ECO:0000313" key="2">
    <source>
        <dbReference type="Proteomes" id="UP000000268"/>
    </source>
</evidence>
<accession>A8ZL60</accession>
<dbReference type="RefSeq" id="WP_012167038.1">
    <property type="nucleotide sequence ID" value="NC_009927.1"/>
</dbReference>
<protein>
    <submittedName>
        <fullName evidence="1">Uncharacterized protein</fullName>
    </submittedName>
</protein>
<dbReference type="Proteomes" id="UP000000268">
    <property type="component" value="Plasmid pREB2"/>
</dbReference>
<gene>
    <name evidence="1" type="ordered locus">AM1_B0164</name>
</gene>
<dbReference type="AlphaFoldDB" id="A8ZL60"/>
<organism evidence="1 2">
    <name type="scientific">Acaryochloris marina (strain MBIC 11017)</name>
    <dbReference type="NCBI Taxonomy" id="329726"/>
    <lineage>
        <taxon>Bacteria</taxon>
        <taxon>Bacillati</taxon>
        <taxon>Cyanobacteriota</taxon>
        <taxon>Cyanophyceae</taxon>
        <taxon>Acaryochloridales</taxon>
        <taxon>Acaryochloridaceae</taxon>
        <taxon>Acaryochloris</taxon>
    </lineage>
</organism>
<evidence type="ECO:0000313" key="1">
    <source>
        <dbReference type="EMBL" id="ABW31887.1"/>
    </source>
</evidence>
<reference evidence="1 2" key="1">
    <citation type="journal article" date="2008" name="Proc. Natl. Acad. Sci. U.S.A.">
        <title>Niche adaptation and genome expansion in the chlorophyll d-producing cyanobacterium Acaryochloris marina.</title>
        <authorList>
            <person name="Swingley W.D."/>
            <person name="Chen M."/>
            <person name="Cheung P.C."/>
            <person name="Conrad A.L."/>
            <person name="Dejesa L.C."/>
            <person name="Hao J."/>
            <person name="Honchak B.M."/>
            <person name="Karbach L.E."/>
            <person name="Kurdoglu A."/>
            <person name="Lahiri S."/>
            <person name="Mastrian S.D."/>
            <person name="Miyashita H."/>
            <person name="Page L."/>
            <person name="Ramakrishna P."/>
            <person name="Satoh S."/>
            <person name="Sattley W.M."/>
            <person name="Shimada Y."/>
            <person name="Taylor H.L."/>
            <person name="Tomo T."/>
            <person name="Tsuchiya T."/>
            <person name="Wang Z.T."/>
            <person name="Raymond J."/>
            <person name="Mimuro M."/>
            <person name="Blankenship R.E."/>
            <person name="Touchman J.W."/>
        </authorList>
    </citation>
    <scope>NUCLEOTIDE SEQUENCE [LARGE SCALE GENOMIC DNA]</scope>
    <source>
        <strain evidence="2">MBIC 11017</strain>
        <plasmid evidence="2">Plasmid pREB2</plasmid>
    </source>
</reference>
<dbReference type="PROSITE" id="PS51257">
    <property type="entry name" value="PROKAR_LIPOPROTEIN"/>
    <property type="match status" value="1"/>
</dbReference>
<keyword evidence="2" id="KW-1185">Reference proteome</keyword>
<dbReference type="KEGG" id="amr:AM1_B0164"/>
<name>A8ZL60_ACAM1</name>
<dbReference type="OrthoDB" id="570552at2"/>
<keyword evidence="1" id="KW-0614">Plasmid</keyword>
<dbReference type="EMBL" id="CP000839">
    <property type="protein sequence ID" value="ABW31887.1"/>
    <property type="molecule type" value="Genomic_DNA"/>
</dbReference>
<sequence>MEARAGVTIALLLVGCAQTPVKVENIEPRTEVAKTTTPRPSPQQRQMPWRLKLQLTLDHPNDLKVKVNEVVTKGQIVSERSLIRTSLVQERESLRQQLQHLQTQTFTVVPDFAVEQVEVKLARLRVEQARDAISNFYADSPWTDYARRVLPLSEKTELGKLEGKYQEAKGKLTLAIAKLTKAKQQNRVRHNQSTQKAKLIAEIHTIENKLNTKGIVRSPYNGQIKSIKWLRQTDQELYLDLVITVSGQSVSL</sequence>
<proteinExistence type="predicted"/>
<geneLocation type="plasmid" evidence="1 2">
    <name>pREB2</name>
</geneLocation>